<comment type="subcellular location">
    <subcellularLocation>
        <location evidence="1 7">Nucleus</location>
    </subcellularLocation>
</comment>
<sequence>MANRTAKDAHTVKGTNPQFLVEKIIRHRIYDSKYWKEHCFALSADLVVDRAVELRYIGGIYAGNVKPTPFLCLALKMLQIQPDKEIIIEFIQQEQCKYARALGAMYLRLTFSSVEIYKYLEPLFNDYRKLRYMNKQGRFELVHMDEFIDNLLREERYCDIQLPRLQKRQALEEVGELESYRSILDEDLDAISASDSEDEREKREKKKEKPRLISRRRSRSRSRERSRERDRGKEKHRERETRDDRRDKRERSRDRDRDRHDRDRHRDRSRERDRERDRRDRDRNDRDRDRRRDDRDREEKSKKSSKEDEEREIGEANALRSKLGLAPLER</sequence>
<dbReference type="GO" id="GO:0000398">
    <property type="term" value="P:mRNA splicing, via spliceosome"/>
    <property type="evidence" value="ECO:0007669"/>
    <property type="project" value="UniProtKB-UniRule"/>
</dbReference>
<keyword evidence="6 7" id="KW-0539">Nucleus</keyword>
<accession>A0A1I7XM36</accession>
<organism evidence="9 10">
    <name type="scientific">Heterorhabditis bacteriophora</name>
    <name type="common">Entomopathogenic nematode worm</name>
    <dbReference type="NCBI Taxonomy" id="37862"/>
    <lineage>
        <taxon>Eukaryota</taxon>
        <taxon>Metazoa</taxon>
        <taxon>Ecdysozoa</taxon>
        <taxon>Nematoda</taxon>
        <taxon>Chromadorea</taxon>
        <taxon>Rhabditida</taxon>
        <taxon>Rhabditina</taxon>
        <taxon>Rhabditomorpha</taxon>
        <taxon>Strongyloidea</taxon>
        <taxon>Heterorhabditidae</taxon>
        <taxon>Heterorhabditis</taxon>
    </lineage>
</organism>
<comment type="similarity">
    <text evidence="2 7">Belongs to the PRP38 family.</text>
</comment>
<evidence type="ECO:0000256" key="1">
    <source>
        <dbReference type="ARBA" id="ARBA00004123"/>
    </source>
</evidence>
<evidence type="ECO:0000256" key="3">
    <source>
        <dbReference type="ARBA" id="ARBA00022664"/>
    </source>
</evidence>
<keyword evidence="4 7" id="KW-0747">Spliceosome</keyword>
<dbReference type="GO" id="GO:0005681">
    <property type="term" value="C:spliceosomal complex"/>
    <property type="evidence" value="ECO:0007669"/>
    <property type="project" value="UniProtKB-KW"/>
</dbReference>
<dbReference type="WBParaSite" id="Hba_18847">
    <property type="protein sequence ID" value="Hba_18847"/>
    <property type="gene ID" value="Hba_18847"/>
</dbReference>
<dbReference type="PANTHER" id="PTHR23142">
    <property type="entry name" value="PRE-MRNA-SPLICING FACTOR 38A-RELATED"/>
    <property type="match status" value="1"/>
</dbReference>
<evidence type="ECO:0000256" key="7">
    <source>
        <dbReference type="RuleBase" id="RU367025"/>
    </source>
</evidence>
<evidence type="ECO:0000313" key="9">
    <source>
        <dbReference type="Proteomes" id="UP000095283"/>
    </source>
</evidence>
<evidence type="ECO:0000256" key="4">
    <source>
        <dbReference type="ARBA" id="ARBA00022728"/>
    </source>
</evidence>
<name>A0A1I7XM36_HETBA</name>
<feature type="compositionally biased region" description="Basic residues" evidence="8">
    <location>
        <begin position="203"/>
        <end position="220"/>
    </location>
</feature>
<dbReference type="Pfam" id="PF03371">
    <property type="entry name" value="PRP38"/>
    <property type="match status" value="1"/>
</dbReference>
<keyword evidence="5 7" id="KW-0508">mRNA splicing</keyword>
<evidence type="ECO:0000256" key="5">
    <source>
        <dbReference type="ARBA" id="ARBA00023187"/>
    </source>
</evidence>
<evidence type="ECO:0000256" key="8">
    <source>
        <dbReference type="SAM" id="MobiDB-lite"/>
    </source>
</evidence>
<proteinExistence type="inferred from homology"/>
<evidence type="ECO:0000313" key="10">
    <source>
        <dbReference type="WBParaSite" id="Hba_18847"/>
    </source>
</evidence>
<reference evidence="10" key="1">
    <citation type="submission" date="2016-11" db="UniProtKB">
        <authorList>
            <consortium name="WormBaseParasite"/>
        </authorList>
    </citation>
    <scope>IDENTIFICATION</scope>
</reference>
<dbReference type="AlphaFoldDB" id="A0A1I7XM36"/>
<comment type="function">
    <text evidence="7">Required for pre-mRNA splicing.</text>
</comment>
<protein>
    <recommendedName>
        <fullName evidence="7">Pre-mRNA-splicing factor 38</fullName>
    </recommendedName>
</protein>
<evidence type="ECO:0000256" key="6">
    <source>
        <dbReference type="ARBA" id="ARBA00023242"/>
    </source>
</evidence>
<keyword evidence="9" id="KW-1185">Reference proteome</keyword>
<dbReference type="InterPro" id="IPR005037">
    <property type="entry name" value="PRP38"/>
</dbReference>
<keyword evidence="3 7" id="KW-0507">mRNA processing</keyword>
<feature type="region of interest" description="Disordered" evidence="8">
    <location>
        <begin position="194"/>
        <end position="330"/>
    </location>
</feature>
<feature type="compositionally biased region" description="Basic and acidic residues" evidence="8">
    <location>
        <begin position="221"/>
        <end position="308"/>
    </location>
</feature>
<evidence type="ECO:0000256" key="2">
    <source>
        <dbReference type="ARBA" id="ARBA00006164"/>
    </source>
</evidence>
<dbReference type="Proteomes" id="UP000095283">
    <property type="component" value="Unplaced"/>
</dbReference>